<dbReference type="PROSITE" id="PS51318">
    <property type="entry name" value="TAT"/>
    <property type="match status" value="1"/>
</dbReference>
<evidence type="ECO:0000256" key="5">
    <source>
        <dbReference type="ARBA" id="ARBA00022723"/>
    </source>
</evidence>
<dbReference type="InterPro" id="IPR006311">
    <property type="entry name" value="TAT_signal"/>
</dbReference>
<keyword evidence="10" id="KW-1185">Reference proteome</keyword>
<evidence type="ECO:0000313" key="9">
    <source>
        <dbReference type="EMBL" id="GIJ58978.1"/>
    </source>
</evidence>
<name>A0A8J4E2J9_9ACTN</name>
<dbReference type="GO" id="GO:0005576">
    <property type="term" value="C:extracellular region"/>
    <property type="evidence" value="ECO:0007669"/>
    <property type="project" value="InterPro"/>
</dbReference>
<accession>A0A8J4E2J9</accession>
<dbReference type="EMBL" id="BOPG01000044">
    <property type="protein sequence ID" value="GIJ58978.1"/>
    <property type="molecule type" value="Genomic_DNA"/>
</dbReference>
<dbReference type="GO" id="GO:0008270">
    <property type="term" value="F:zinc ion binding"/>
    <property type="evidence" value="ECO:0007669"/>
    <property type="project" value="InterPro"/>
</dbReference>
<dbReference type="InterPro" id="IPR000013">
    <property type="entry name" value="Peptidase_M7"/>
</dbReference>
<evidence type="ECO:0000256" key="6">
    <source>
        <dbReference type="ARBA" id="ARBA00023049"/>
    </source>
</evidence>
<dbReference type="Pfam" id="PF02031">
    <property type="entry name" value="Peptidase_M7"/>
    <property type="match status" value="1"/>
</dbReference>
<evidence type="ECO:0000256" key="4">
    <source>
        <dbReference type="ARBA" id="ARBA00019129"/>
    </source>
</evidence>
<dbReference type="PRINTS" id="PR00787">
    <property type="entry name" value="NEUTRALPTASE"/>
</dbReference>
<dbReference type="Gene3D" id="3.40.390.10">
    <property type="entry name" value="Collagenase (Catalytic Domain)"/>
    <property type="match status" value="1"/>
</dbReference>
<dbReference type="GO" id="GO:0004222">
    <property type="term" value="F:metalloendopeptidase activity"/>
    <property type="evidence" value="ECO:0007669"/>
    <property type="project" value="InterPro"/>
</dbReference>
<proteinExistence type="inferred from homology"/>
<evidence type="ECO:0000313" key="10">
    <source>
        <dbReference type="Proteomes" id="UP000612585"/>
    </source>
</evidence>
<feature type="signal peptide" evidence="8">
    <location>
        <begin position="1"/>
        <end position="32"/>
    </location>
</feature>
<dbReference type="GO" id="GO:0006508">
    <property type="term" value="P:proteolysis"/>
    <property type="evidence" value="ECO:0007669"/>
    <property type="project" value="InterPro"/>
</dbReference>
<sequence length="185" mass="19502">MTSRRRRWLSAGTLAAAAFLATQLAGAPAAQAEPQLAARILYYNASGAAEFVSAVNQGAANWNASVTNVQLRPVPAGGRANITVVADNGWPRAQVTSLGNGRIWMGRQAVQQGHYPPRIAAHEFGHILGLPDRRTGLCTDLMSGSSAPATCRNDRPNAAEAREVNALFAGSLVSTATAATFTWEF</sequence>
<evidence type="ECO:0000256" key="8">
    <source>
        <dbReference type="SAM" id="SignalP"/>
    </source>
</evidence>
<dbReference type="SUPFAM" id="SSF55486">
    <property type="entry name" value="Metalloproteases ('zincins'), catalytic domain"/>
    <property type="match status" value="1"/>
</dbReference>
<comment type="similarity">
    <text evidence="2">Belongs to the peptidase M7 family.</text>
</comment>
<protein>
    <recommendedName>
        <fullName evidence="4">Extracellular small neutral protease</fullName>
        <ecNumber evidence="3">3.4.24.77</ecNumber>
    </recommendedName>
    <alternativeName>
        <fullName evidence="7">Snapalysin</fullName>
    </alternativeName>
</protein>
<evidence type="ECO:0000256" key="3">
    <source>
        <dbReference type="ARBA" id="ARBA00012325"/>
    </source>
</evidence>
<keyword evidence="6" id="KW-0482">Metalloprotease</keyword>
<keyword evidence="6" id="KW-0645">Protease</keyword>
<comment type="caution">
    <text evidence="9">The sequence shown here is derived from an EMBL/GenBank/DDBJ whole genome shotgun (WGS) entry which is preliminary data.</text>
</comment>
<keyword evidence="6" id="KW-0378">Hydrolase</keyword>
<gene>
    <name evidence="9" type="ORF">Vau01_064940</name>
</gene>
<dbReference type="Proteomes" id="UP000612585">
    <property type="component" value="Unassembled WGS sequence"/>
</dbReference>
<evidence type="ECO:0000256" key="1">
    <source>
        <dbReference type="ARBA" id="ARBA00000612"/>
    </source>
</evidence>
<comment type="catalytic activity">
    <reaction evidence="1">
        <text>Hydrolyzes proteins with a preference for Tyr or Phe in the P1' position. Has no action on amino-acid p-nitroanilides.</text>
        <dbReference type="EC" id="3.4.24.77"/>
    </reaction>
</comment>
<organism evidence="9 10">
    <name type="scientific">Virgisporangium aurantiacum</name>
    <dbReference type="NCBI Taxonomy" id="175570"/>
    <lineage>
        <taxon>Bacteria</taxon>
        <taxon>Bacillati</taxon>
        <taxon>Actinomycetota</taxon>
        <taxon>Actinomycetes</taxon>
        <taxon>Micromonosporales</taxon>
        <taxon>Micromonosporaceae</taxon>
        <taxon>Virgisporangium</taxon>
    </lineage>
</organism>
<dbReference type="AlphaFoldDB" id="A0A8J4E2J9"/>
<dbReference type="RefSeq" id="WP_239152026.1">
    <property type="nucleotide sequence ID" value="NZ_BOPG01000044.1"/>
</dbReference>
<dbReference type="EC" id="3.4.24.77" evidence="3"/>
<evidence type="ECO:0000256" key="7">
    <source>
        <dbReference type="ARBA" id="ARBA00029927"/>
    </source>
</evidence>
<feature type="chain" id="PRO_5035245070" description="Extracellular small neutral protease" evidence="8">
    <location>
        <begin position="33"/>
        <end position="185"/>
    </location>
</feature>
<dbReference type="InterPro" id="IPR024079">
    <property type="entry name" value="MetalloPept_cat_dom_sf"/>
</dbReference>
<keyword evidence="5" id="KW-0479">Metal-binding</keyword>
<keyword evidence="8" id="KW-0732">Signal</keyword>
<evidence type="ECO:0000256" key="2">
    <source>
        <dbReference type="ARBA" id="ARBA00006571"/>
    </source>
</evidence>
<reference evidence="9" key="1">
    <citation type="submission" date="2021-01" db="EMBL/GenBank/DDBJ databases">
        <title>Whole genome shotgun sequence of Virgisporangium aurantiacum NBRC 16421.</title>
        <authorList>
            <person name="Komaki H."/>
            <person name="Tamura T."/>
        </authorList>
    </citation>
    <scope>NUCLEOTIDE SEQUENCE</scope>
    <source>
        <strain evidence="9">NBRC 16421</strain>
    </source>
</reference>